<proteinExistence type="predicted"/>
<evidence type="ECO:0000313" key="2">
    <source>
        <dbReference type="EMBL" id="MBC3767052.1"/>
    </source>
</evidence>
<accession>A0A8J6IWV2</accession>
<feature type="signal peptide" evidence="1">
    <location>
        <begin position="1"/>
        <end position="22"/>
    </location>
</feature>
<keyword evidence="1" id="KW-0732">Signal</keyword>
<evidence type="ECO:0008006" key="4">
    <source>
        <dbReference type="Google" id="ProtNLM"/>
    </source>
</evidence>
<reference evidence="2" key="2">
    <citation type="submission" date="2020-08" db="EMBL/GenBank/DDBJ databases">
        <authorList>
            <person name="Lai Q."/>
        </authorList>
    </citation>
    <scope>NUCLEOTIDE SEQUENCE</scope>
    <source>
        <strain evidence="2">S27-2</strain>
    </source>
</reference>
<gene>
    <name evidence="2" type="ORF">H8B19_14295</name>
</gene>
<feature type="chain" id="PRO_5035310962" description="DUF885 domain-containing protein" evidence="1">
    <location>
        <begin position="23"/>
        <end position="427"/>
    </location>
</feature>
<comment type="caution">
    <text evidence="2">The sequence shown here is derived from an EMBL/GenBank/DDBJ whole genome shotgun (WGS) entry which is preliminary data.</text>
</comment>
<protein>
    <recommendedName>
        <fullName evidence="4">DUF885 domain-containing protein</fullName>
    </recommendedName>
</protein>
<sequence>MKKIAIFSTIIFMMISTYSAAAAQSIDQIAEQYVKLVLAMGQHDGGYVDAYYGPEAWAEQAKGKNIPVAQIVSDAEILRGELPKASEHTPLMQRLRLYYLDQQLVALIGFGKNLSGDEKLDFDAQSRELYDTEAPHNKLTDFDPLVAEVEAMLPGEGPIAERIAAFKKQFEIPADKLQAVFDRAIQECRDRTKQHIKLLPNENFTLEYVTDKPWSGYNWYKGDAYSLIQVNTEYPIDISRAVDLGCHEGYPGHHTYNALLEQNLVKERNWVEYSVYPLFSPQSLIAEGSANYGIQLAFPGKQKAEFEKNVLFPIAGIDPALNARFERFGELTAKLGYASNEVARMYINGEIDKTKAVSLLQKYSFATKEKATQRVRFFDTYGAYVINYNWGRDLIKQYVETTDDQNERWARFTQLLSSPRLPSSLDW</sequence>
<evidence type="ECO:0000313" key="3">
    <source>
        <dbReference type="Proteomes" id="UP000601768"/>
    </source>
</evidence>
<keyword evidence="3" id="KW-1185">Reference proteome</keyword>
<dbReference type="EMBL" id="JACNEP010000013">
    <property type="protein sequence ID" value="MBC3767052.1"/>
    <property type="molecule type" value="Genomic_DNA"/>
</dbReference>
<evidence type="ECO:0000256" key="1">
    <source>
        <dbReference type="SAM" id="SignalP"/>
    </source>
</evidence>
<dbReference type="RefSeq" id="WP_186507567.1">
    <property type="nucleotide sequence ID" value="NZ_JACNEP010000013.1"/>
</dbReference>
<reference evidence="2" key="1">
    <citation type="journal article" date="2018" name="Int. J. Syst. Evol. Microbiol.">
        <title>Neptunicella marina gen. nov., sp. nov., isolated from surface seawater.</title>
        <authorList>
            <person name="Liu X."/>
            <person name="Lai Q."/>
            <person name="Du Y."/>
            <person name="Zhang X."/>
            <person name="Liu Z."/>
            <person name="Sun F."/>
            <person name="Shao Z."/>
        </authorList>
    </citation>
    <scope>NUCLEOTIDE SEQUENCE</scope>
    <source>
        <strain evidence="2">S27-2</strain>
    </source>
</reference>
<dbReference type="AlphaFoldDB" id="A0A8J6IWV2"/>
<name>A0A8J6IWV2_9ALTE</name>
<dbReference type="Proteomes" id="UP000601768">
    <property type="component" value="Unassembled WGS sequence"/>
</dbReference>
<organism evidence="2 3">
    <name type="scientific">Neptunicella marina</name>
    <dbReference type="NCBI Taxonomy" id="2125989"/>
    <lineage>
        <taxon>Bacteria</taxon>
        <taxon>Pseudomonadati</taxon>
        <taxon>Pseudomonadota</taxon>
        <taxon>Gammaproteobacteria</taxon>
        <taxon>Alteromonadales</taxon>
        <taxon>Alteromonadaceae</taxon>
        <taxon>Neptunicella</taxon>
    </lineage>
</organism>